<evidence type="ECO:0000313" key="2">
    <source>
        <dbReference type="Proteomes" id="UP000780801"/>
    </source>
</evidence>
<dbReference type="Proteomes" id="UP000780801">
    <property type="component" value="Unassembled WGS sequence"/>
</dbReference>
<dbReference type="OrthoDB" id="2363618at2759"/>
<sequence>MLRYGHFIRDIRLERPFEKDEYLRSCTRIQNLVVDTVAVRYTSSYWFQEQHKALIQNNLETLRSYRHGWACTPKNITLLTLFRASNLDRLVLGSISFTKRKLCYAFMELCTRLRSLTLRACSISPQGLRWGKSFSFGKLERLGVFYSDSAFVTYLADRSPNLKVLHTTRQRHDPVCMLLQSITDSCRKLEVFWVGGWFELPDDSILVDLIKDLPPMKSIQLGNIFNHGPSIRVLSASLAYHCKTLEALETDHQWTSVQIQKILASCPSLRFIHGRSVLNLQDIKEDMPWVCTKLEGLQLRIGGLFDPAQGEARRAFFRQLGKMSQLRSLEIGCPDGERAMAGNYYHFEFQLGKGLEHLESLKELRQCQLSAMFTSIRQEDVEWIVHAWPKLNSFFALGPNKAGVFGVALNVFTDYNIGKEINRKHLIEYIDSDYQHIPV</sequence>
<dbReference type="SUPFAM" id="SSF52047">
    <property type="entry name" value="RNI-like"/>
    <property type="match status" value="1"/>
</dbReference>
<dbReference type="InterPro" id="IPR032675">
    <property type="entry name" value="LRR_dom_sf"/>
</dbReference>
<accession>A0A9P6G0M9</accession>
<keyword evidence="2" id="KW-1185">Reference proteome</keyword>
<dbReference type="AlphaFoldDB" id="A0A9P6G0M9"/>
<comment type="caution">
    <text evidence="1">The sequence shown here is derived from an EMBL/GenBank/DDBJ whole genome shotgun (WGS) entry which is preliminary data.</text>
</comment>
<name>A0A9P6G0M9_9FUNG</name>
<reference evidence="1" key="1">
    <citation type="journal article" date="2020" name="Fungal Divers.">
        <title>Resolving the Mortierellaceae phylogeny through synthesis of multi-gene phylogenetics and phylogenomics.</title>
        <authorList>
            <person name="Vandepol N."/>
            <person name="Liber J."/>
            <person name="Desiro A."/>
            <person name="Na H."/>
            <person name="Kennedy M."/>
            <person name="Barry K."/>
            <person name="Grigoriev I.V."/>
            <person name="Miller A.N."/>
            <person name="O'Donnell K."/>
            <person name="Stajich J.E."/>
            <person name="Bonito G."/>
        </authorList>
    </citation>
    <scope>NUCLEOTIDE SEQUENCE</scope>
    <source>
        <strain evidence="1">KOD1015</strain>
    </source>
</reference>
<proteinExistence type="predicted"/>
<protein>
    <submittedName>
        <fullName evidence="1">Uncharacterized protein</fullName>
    </submittedName>
</protein>
<organism evidence="1 2">
    <name type="scientific">Lunasporangiospora selenospora</name>
    <dbReference type="NCBI Taxonomy" id="979761"/>
    <lineage>
        <taxon>Eukaryota</taxon>
        <taxon>Fungi</taxon>
        <taxon>Fungi incertae sedis</taxon>
        <taxon>Mucoromycota</taxon>
        <taxon>Mortierellomycotina</taxon>
        <taxon>Mortierellomycetes</taxon>
        <taxon>Mortierellales</taxon>
        <taxon>Mortierellaceae</taxon>
        <taxon>Lunasporangiospora</taxon>
    </lineage>
</organism>
<gene>
    <name evidence="1" type="ORF">BGW38_004939</name>
</gene>
<evidence type="ECO:0000313" key="1">
    <source>
        <dbReference type="EMBL" id="KAF9584849.1"/>
    </source>
</evidence>
<dbReference type="Gene3D" id="3.80.10.10">
    <property type="entry name" value="Ribonuclease Inhibitor"/>
    <property type="match status" value="1"/>
</dbReference>
<dbReference type="EMBL" id="JAABOA010000314">
    <property type="protein sequence ID" value="KAF9584849.1"/>
    <property type="molecule type" value="Genomic_DNA"/>
</dbReference>